<evidence type="ECO:0000259" key="1">
    <source>
        <dbReference type="Pfam" id="PF00419"/>
    </source>
</evidence>
<dbReference type="Proteomes" id="UP000042738">
    <property type="component" value="Chromosome"/>
</dbReference>
<dbReference type="GO" id="GO:0009289">
    <property type="term" value="C:pilus"/>
    <property type="evidence" value="ECO:0007669"/>
    <property type="project" value="InterPro"/>
</dbReference>
<dbReference type="EMBL" id="CP050855">
    <property type="protein sequence ID" value="QLH62466.1"/>
    <property type="molecule type" value="Genomic_DNA"/>
</dbReference>
<name>A0A7D5NNE6_9GAMM</name>
<evidence type="ECO:0000313" key="3">
    <source>
        <dbReference type="Proteomes" id="UP000042738"/>
    </source>
</evidence>
<dbReference type="InterPro" id="IPR050263">
    <property type="entry name" value="Bact_Fimbrial_Adh_Pro"/>
</dbReference>
<dbReference type="InterPro" id="IPR005430">
    <property type="entry name" value="P_pili_tip_PapF"/>
</dbReference>
<dbReference type="Gene3D" id="2.60.40.1090">
    <property type="entry name" value="Fimbrial-type adhesion domain"/>
    <property type="match status" value="1"/>
</dbReference>
<dbReference type="SUPFAM" id="SSF49401">
    <property type="entry name" value="Bacterial adhesins"/>
    <property type="match status" value="1"/>
</dbReference>
<dbReference type="PANTHER" id="PTHR33420">
    <property type="entry name" value="FIMBRIAL SUBUNIT ELFA-RELATED"/>
    <property type="match status" value="1"/>
</dbReference>
<dbReference type="InterPro" id="IPR000259">
    <property type="entry name" value="Adhesion_dom_fimbrial"/>
</dbReference>
<proteinExistence type="predicted"/>
<dbReference type="InterPro" id="IPR036937">
    <property type="entry name" value="Adhesion_dom_fimbrial_sf"/>
</dbReference>
<dbReference type="AlphaFoldDB" id="A0A7D5NNE6"/>
<gene>
    <name evidence="2" type="ORF">SYMBAF_05270</name>
</gene>
<organism evidence="2 3">
    <name type="scientific">Serratia symbiotica</name>
    <dbReference type="NCBI Taxonomy" id="138074"/>
    <lineage>
        <taxon>Bacteria</taxon>
        <taxon>Pseudomonadati</taxon>
        <taxon>Pseudomonadota</taxon>
        <taxon>Gammaproteobacteria</taxon>
        <taxon>Enterobacterales</taxon>
        <taxon>Yersiniaceae</taxon>
        <taxon>Serratia</taxon>
    </lineage>
</organism>
<accession>A0A7D5NNE6</accession>
<dbReference type="PANTHER" id="PTHR33420:SF34">
    <property type="entry name" value="MINOR FIMBRIAL SUBUNIT"/>
    <property type="match status" value="1"/>
</dbReference>
<dbReference type="InterPro" id="IPR008966">
    <property type="entry name" value="Adhesion_dom_sf"/>
</dbReference>
<sequence>MMTILRDEKKIRISIAGVAVLLICALGNPLARGEGGTEVTFSGTVFDPPPCKINGEQTIDFAFGSVGVKKVDGSSYAVTKTLIFSCDADTLAPLQIAIQGDQLNGENVLKTDSSNLGIALYNGVDGQKIPLNQFFYVDRDTRFLLQAIPVKDDSGKPLVGGNFSANATMISRYY</sequence>
<protein>
    <submittedName>
        <fullName evidence="2">Fimbrial protein</fullName>
    </submittedName>
</protein>
<evidence type="ECO:0000313" key="2">
    <source>
        <dbReference type="EMBL" id="QLH62466.1"/>
    </source>
</evidence>
<dbReference type="PRINTS" id="PR01613">
    <property type="entry name" value="FIMBRIALPAPF"/>
</dbReference>
<dbReference type="Pfam" id="PF00419">
    <property type="entry name" value="Fimbrial"/>
    <property type="match status" value="1"/>
</dbReference>
<reference evidence="2 3" key="1">
    <citation type="journal article" date="2014" name="Genome Announc.">
        <title>Whole-Genome Sequence of Serratia symbiotica Strain CWBI-2.3T, a Free-Living Symbiont of the Black Bean Aphid Aphis fabae.</title>
        <authorList>
            <person name="Foray V."/>
            <person name="Grigorescu A.S."/>
            <person name="Sabri A."/>
            <person name="Haubruge E."/>
            <person name="Lognay G."/>
            <person name="Francis F."/>
            <person name="Fauconnier M.L."/>
            <person name="Hance T."/>
            <person name="Thonart P."/>
        </authorList>
    </citation>
    <scope>NUCLEOTIDE SEQUENCE [LARGE SCALE GENOMIC DNA]</scope>
    <source>
        <strain evidence="2">CWBI-2.3</strain>
    </source>
</reference>
<dbReference type="GO" id="GO:0043709">
    <property type="term" value="P:cell adhesion involved in single-species biofilm formation"/>
    <property type="evidence" value="ECO:0007669"/>
    <property type="project" value="TreeGrafter"/>
</dbReference>
<feature type="domain" description="Fimbrial-type adhesion" evidence="1">
    <location>
        <begin position="40"/>
        <end position="173"/>
    </location>
</feature>